<dbReference type="RefSeq" id="WP_184964993.1">
    <property type="nucleotide sequence ID" value="NZ_JACHIN010000006.1"/>
</dbReference>
<sequence>MTPRPTAQLLRKDAESDLVLTRTFRAPIEDVWASVTESERTARWFGPWEGDPAPGRTIKVQMAYEDQSPWMDLLIDACEPPRRLAVSATDEHGEWRLELKLTESGGTTQLEFVQHFDSLDGIGDVGPGWEYYLDMLVAARDGSPKPDFDDYYPAMKPYFEGLSD</sequence>
<dbReference type="Gene3D" id="3.30.530.20">
    <property type="match status" value="1"/>
</dbReference>
<evidence type="ECO:0000256" key="1">
    <source>
        <dbReference type="ARBA" id="ARBA00006817"/>
    </source>
</evidence>
<protein>
    <submittedName>
        <fullName evidence="3">Uncharacterized protein YndB with AHSA1/START domain</fullName>
    </submittedName>
</protein>
<organism evidence="3 4">
    <name type="scientific">Nonomuraea endophytica</name>
    <dbReference type="NCBI Taxonomy" id="714136"/>
    <lineage>
        <taxon>Bacteria</taxon>
        <taxon>Bacillati</taxon>
        <taxon>Actinomycetota</taxon>
        <taxon>Actinomycetes</taxon>
        <taxon>Streptosporangiales</taxon>
        <taxon>Streptosporangiaceae</taxon>
        <taxon>Nonomuraea</taxon>
    </lineage>
</organism>
<keyword evidence="4" id="KW-1185">Reference proteome</keyword>
<dbReference type="AlphaFoldDB" id="A0A7W8EHF8"/>
<dbReference type="EMBL" id="JACHIN010000006">
    <property type="protein sequence ID" value="MBB5079406.1"/>
    <property type="molecule type" value="Genomic_DNA"/>
</dbReference>
<dbReference type="SUPFAM" id="SSF55961">
    <property type="entry name" value="Bet v1-like"/>
    <property type="match status" value="1"/>
</dbReference>
<evidence type="ECO:0000313" key="3">
    <source>
        <dbReference type="EMBL" id="MBB5079406.1"/>
    </source>
</evidence>
<reference evidence="3 4" key="1">
    <citation type="submission" date="2020-08" db="EMBL/GenBank/DDBJ databases">
        <title>Genomic Encyclopedia of Type Strains, Phase IV (KMG-IV): sequencing the most valuable type-strain genomes for metagenomic binning, comparative biology and taxonomic classification.</title>
        <authorList>
            <person name="Goeker M."/>
        </authorList>
    </citation>
    <scope>NUCLEOTIDE SEQUENCE [LARGE SCALE GENOMIC DNA]</scope>
    <source>
        <strain evidence="3 4">DSM 45385</strain>
    </source>
</reference>
<comment type="similarity">
    <text evidence="1">Belongs to the AHA1 family.</text>
</comment>
<comment type="caution">
    <text evidence="3">The sequence shown here is derived from an EMBL/GenBank/DDBJ whole genome shotgun (WGS) entry which is preliminary data.</text>
</comment>
<name>A0A7W8EHF8_9ACTN</name>
<accession>A0A7W8EHF8</accession>
<evidence type="ECO:0000313" key="4">
    <source>
        <dbReference type="Proteomes" id="UP000568380"/>
    </source>
</evidence>
<evidence type="ECO:0000259" key="2">
    <source>
        <dbReference type="Pfam" id="PF08327"/>
    </source>
</evidence>
<feature type="domain" description="Activator of Hsp90 ATPase homologue 1/2-like C-terminal" evidence="2">
    <location>
        <begin position="25"/>
        <end position="138"/>
    </location>
</feature>
<dbReference type="InterPro" id="IPR013538">
    <property type="entry name" value="ASHA1/2-like_C"/>
</dbReference>
<gene>
    <name evidence="3" type="ORF">HNR40_004892</name>
</gene>
<dbReference type="InterPro" id="IPR023393">
    <property type="entry name" value="START-like_dom_sf"/>
</dbReference>
<dbReference type="Pfam" id="PF08327">
    <property type="entry name" value="AHSA1"/>
    <property type="match status" value="1"/>
</dbReference>
<dbReference type="Proteomes" id="UP000568380">
    <property type="component" value="Unassembled WGS sequence"/>
</dbReference>
<dbReference type="CDD" id="cd08899">
    <property type="entry name" value="SRPBCC_CalC_Aha1-like_6"/>
    <property type="match status" value="1"/>
</dbReference>
<proteinExistence type="inferred from homology"/>